<evidence type="ECO:0000313" key="6">
    <source>
        <dbReference type="Proteomes" id="UP000184396"/>
    </source>
</evidence>
<dbReference type="GO" id="GO:0016746">
    <property type="term" value="F:acyltransferase activity"/>
    <property type="evidence" value="ECO:0007669"/>
    <property type="project" value="UniProtKB-KW"/>
</dbReference>
<evidence type="ECO:0000313" key="5">
    <source>
        <dbReference type="EMBL" id="SHI59527.1"/>
    </source>
</evidence>
<dbReference type="PANTHER" id="PTHR43300:SF11">
    <property type="entry name" value="ACETYLTRANSFERASE RV3034C-RELATED"/>
    <property type="match status" value="1"/>
</dbReference>
<dbReference type="eggNOG" id="COG0110">
    <property type="taxonomic scope" value="Bacteria"/>
</dbReference>
<keyword evidence="2 5" id="KW-0808">Transferase</keyword>
<comment type="similarity">
    <text evidence="1">Belongs to the transferase hexapeptide repeat family.</text>
</comment>
<evidence type="ECO:0000256" key="2">
    <source>
        <dbReference type="ARBA" id="ARBA00022679"/>
    </source>
</evidence>
<dbReference type="SUPFAM" id="SSF53448">
    <property type="entry name" value="Nucleotide-diphospho-sugar transferases"/>
    <property type="match status" value="1"/>
</dbReference>
<dbReference type="CDD" id="cd03349">
    <property type="entry name" value="LbH_XAT"/>
    <property type="match status" value="1"/>
</dbReference>
<accession>A0A1M6CEU9</accession>
<dbReference type="InterPro" id="IPR011004">
    <property type="entry name" value="Trimer_LpxA-like_sf"/>
</dbReference>
<dbReference type="Pfam" id="PF00132">
    <property type="entry name" value="Hexapep"/>
    <property type="match status" value="1"/>
</dbReference>
<keyword evidence="6" id="KW-1185">Reference proteome</keyword>
<dbReference type="Proteomes" id="UP000184396">
    <property type="component" value="Unassembled WGS sequence"/>
</dbReference>
<gene>
    <name evidence="5" type="ORF">SAMN05216261_1218</name>
</gene>
<keyword evidence="3" id="KW-0677">Repeat</keyword>
<dbReference type="InterPro" id="IPR050179">
    <property type="entry name" value="Trans_hexapeptide_repeat"/>
</dbReference>
<dbReference type="eggNOG" id="COG2242">
    <property type="taxonomic scope" value="Bacteria"/>
</dbReference>
<name>A0A1M6CEU9_9FLAO</name>
<proteinExistence type="inferred from homology"/>
<dbReference type="InterPro" id="IPR001451">
    <property type="entry name" value="Hexapep"/>
</dbReference>
<evidence type="ECO:0000256" key="3">
    <source>
        <dbReference type="ARBA" id="ARBA00022737"/>
    </source>
</evidence>
<dbReference type="STRING" id="1178825.SAMN05216261_1218"/>
<evidence type="ECO:0000256" key="1">
    <source>
        <dbReference type="ARBA" id="ARBA00007274"/>
    </source>
</evidence>
<dbReference type="InterPro" id="IPR029044">
    <property type="entry name" value="Nucleotide-diphossugar_trans"/>
</dbReference>
<evidence type="ECO:0000256" key="4">
    <source>
        <dbReference type="ARBA" id="ARBA00023315"/>
    </source>
</evidence>
<dbReference type="Gene3D" id="2.160.10.10">
    <property type="entry name" value="Hexapeptide repeat proteins"/>
    <property type="match status" value="1"/>
</dbReference>
<dbReference type="EMBL" id="FQYK01000002">
    <property type="protein sequence ID" value="SHI59527.1"/>
    <property type="molecule type" value="Genomic_DNA"/>
</dbReference>
<protein>
    <submittedName>
        <fullName evidence="5">Glycosyl transferase family 2</fullName>
    </submittedName>
</protein>
<keyword evidence="4" id="KW-0012">Acyltransferase</keyword>
<dbReference type="InterPro" id="IPR018357">
    <property type="entry name" value="Hexapep_transf_CS"/>
</dbReference>
<dbReference type="AlphaFoldDB" id="A0A1M6CEU9"/>
<sequence length="512" mass="57998">MNFSPIVLFAYNRPTHTQRTLDALAANPEAKASELFIFCDGPKTKITDDDLENINQVIAVANSEKRFKKVEVRVAQVNKGLADSIIDGVTETVETYGTVIVLEDDIETSSGFLKYMNDALNTYRDNESVMHISGYMYPNAQKLPETFFYNVPLCWGWATWSRAWKHFNNNGVYLWNQLKRQHLLSSLDKFGSDYLSSQLADNITGKLHTWFIKWHASVLLQNGYTLYPKQSLVQNFGFDNTGEHNGVHTEFNHYNLIHAIDVNPVELVENKDAELIITNFYKSVKEKPKSKSIKRTIKNKLRKVSFLVFPELKKVLKYNQNIVMSKTYLGKHCKIYPPSRLSNTLIGNYTYVSENSVINNTIIGKFCSIGANFMAGRGIHPTNGVSTHPMFYSTAKQNGVSISTDNKIEEFNPITIGNDVFIGMNVTVLDGVTIGDGAIIGAGAVVSKDIPPYAIAVGNPIEIKKYRFSDDIIQKLLNIKWWNFNDHDLAIVEKNFFKIEDFIKAIENKNRS</sequence>
<organism evidence="5 6">
    <name type="scientific">Algibacter luteus</name>
    <dbReference type="NCBI Taxonomy" id="1178825"/>
    <lineage>
        <taxon>Bacteria</taxon>
        <taxon>Pseudomonadati</taxon>
        <taxon>Bacteroidota</taxon>
        <taxon>Flavobacteriia</taxon>
        <taxon>Flavobacteriales</taxon>
        <taxon>Flavobacteriaceae</taxon>
        <taxon>Algibacter</taxon>
    </lineage>
</organism>
<reference evidence="5 6" key="1">
    <citation type="submission" date="2016-11" db="EMBL/GenBank/DDBJ databases">
        <authorList>
            <person name="Jaros S."/>
            <person name="Januszkiewicz K."/>
            <person name="Wedrychowicz H."/>
        </authorList>
    </citation>
    <scope>NUCLEOTIDE SEQUENCE [LARGE SCALE GENOMIC DNA]</scope>
    <source>
        <strain evidence="5 6">CGMCC 1.12213</strain>
    </source>
</reference>
<dbReference type="RefSeq" id="WP_019387361.1">
    <property type="nucleotide sequence ID" value="NZ_ALIH01000005.1"/>
</dbReference>
<dbReference type="SUPFAM" id="SSF51161">
    <property type="entry name" value="Trimeric LpxA-like enzymes"/>
    <property type="match status" value="1"/>
</dbReference>
<dbReference type="PANTHER" id="PTHR43300">
    <property type="entry name" value="ACETYLTRANSFERASE"/>
    <property type="match status" value="1"/>
</dbReference>
<dbReference type="PROSITE" id="PS00101">
    <property type="entry name" value="HEXAPEP_TRANSFERASES"/>
    <property type="match status" value="1"/>
</dbReference>
<dbReference type="Gene3D" id="3.90.550.10">
    <property type="entry name" value="Spore Coat Polysaccharide Biosynthesis Protein SpsA, Chain A"/>
    <property type="match status" value="1"/>
</dbReference>